<feature type="region of interest" description="Disordered" evidence="1">
    <location>
        <begin position="88"/>
        <end position="111"/>
    </location>
</feature>
<gene>
    <name evidence="2" type="ORF">MM415B01966_0014</name>
</gene>
<evidence type="ECO:0008006" key="3">
    <source>
        <dbReference type="Google" id="ProtNLM"/>
    </source>
</evidence>
<dbReference type="AlphaFoldDB" id="A0A6M3IEU2"/>
<accession>A0A6M3IEU2</accession>
<organism evidence="2">
    <name type="scientific">viral metagenome</name>
    <dbReference type="NCBI Taxonomy" id="1070528"/>
    <lineage>
        <taxon>unclassified sequences</taxon>
        <taxon>metagenomes</taxon>
        <taxon>organismal metagenomes</taxon>
    </lineage>
</organism>
<sequence length="111" mass="12633">MAQYDPEKDKTVKEIGSVILGTDSNGKPNSELFFKIRQYGDQEPKLAITNKFTGRNDTVYESSKIPRLTFEQLQFLRKDLETMLDKAESILDSSKRSKGKKKSKGKDKKNG</sequence>
<name>A0A6M3IEU2_9ZZZZ</name>
<evidence type="ECO:0000313" key="2">
    <source>
        <dbReference type="EMBL" id="QJA55935.1"/>
    </source>
</evidence>
<protein>
    <recommendedName>
        <fullName evidence="3">Transcriptional coactivator p15 (PC4) C-terminal domain-containing protein</fullName>
    </recommendedName>
</protein>
<reference evidence="2" key="1">
    <citation type="submission" date="2020-03" db="EMBL/GenBank/DDBJ databases">
        <title>The deep terrestrial virosphere.</title>
        <authorList>
            <person name="Holmfeldt K."/>
            <person name="Nilsson E."/>
            <person name="Simone D."/>
            <person name="Lopez-Fernandez M."/>
            <person name="Wu X."/>
            <person name="de Brujin I."/>
            <person name="Lundin D."/>
            <person name="Andersson A."/>
            <person name="Bertilsson S."/>
            <person name="Dopson M."/>
        </authorList>
    </citation>
    <scope>NUCLEOTIDE SEQUENCE</scope>
    <source>
        <strain evidence="2">MM415B01966</strain>
    </source>
</reference>
<feature type="compositionally biased region" description="Basic residues" evidence="1">
    <location>
        <begin position="96"/>
        <end position="111"/>
    </location>
</feature>
<dbReference type="EMBL" id="MT141190">
    <property type="protein sequence ID" value="QJA55935.1"/>
    <property type="molecule type" value="Genomic_DNA"/>
</dbReference>
<evidence type="ECO:0000256" key="1">
    <source>
        <dbReference type="SAM" id="MobiDB-lite"/>
    </source>
</evidence>
<proteinExistence type="predicted"/>